<evidence type="ECO:0000313" key="1">
    <source>
        <dbReference type="EMBL" id="MET3615853.1"/>
    </source>
</evidence>
<keyword evidence="2" id="KW-1185">Reference proteome</keyword>
<dbReference type="Proteomes" id="UP001549047">
    <property type="component" value="Unassembled WGS sequence"/>
</dbReference>
<comment type="caution">
    <text evidence="1">The sequence shown here is derived from an EMBL/GenBank/DDBJ whole genome shotgun (WGS) entry which is preliminary data.</text>
</comment>
<gene>
    <name evidence="1" type="ORF">ABID16_004200</name>
</gene>
<organism evidence="1 2">
    <name type="scientific">Rhizobium aquaticum</name>
    <dbReference type="NCBI Taxonomy" id="1549636"/>
    <lineage>
        <taxon>Bacteria</taxon>
        <taxon>Pseudomonadati</taxon>
        <taxon>Pseudomonadota</taxon>
        <taxon>Alphaproteobacteria</taxon>
        <taxon>Hyphomicrobiales</taxon>
        <taxon>Rhizobiaceae</taxon>
        <taxon>Rhizobium/Agrobacterium group</taxon>
        <taxon>Rhizobium</taxon>
    </lineage>
</organism>
<protein>
    <submittedName>
        <fullName evidence="1">Uncharacterized protein</fullName>
    </submittedName>
</protein>
<sequence length="66" mass="7019">MTFMTVGQGAQGKSGKNGRLADLMSYSLPDIAFDPKFATRSRQLASDALLIISVSLFVSSAQHALT</sequence>
<dbReference type="RefSeq" id="WP_354558316.1">
    <property type="nucleotide sequence ID" value="NZ_JBEPMB010000009.1"/>
</dbReference>
<proteinExistence type="predicted"/>
<reference evidence="1 2" key="1">
    <citation type="submission" date="2024-06" db="EMBL/GenBank/DDBJ databases">
        <title>Genomic Encyclopedia of Type Strains, Phase IV (KMG-IV): sequencing the most valuable type-strain genomes for metagenomic binning, comparative biology and taxonomic classification.</title>
        <authorList>
            <person name="Goeker M."/>
        </authorList>
    </citation>
    <scope>NUCLEOTIDE SEQUENCE [LARGE SCALE GENOMIC DNA]</scope>
    <source>
        <strain evidence="1 2">DSM 29780</strain>
    </source>
</reference>
<dbReference type="EMBL" id="JBEPMB010000009">
    <property type="protein sequence ID" value="MET3615853.1"/>
    <property type="molecule type" value="Genomic_DNA"/>
</dbReference>
<name>A0ABV2J517_9HYPH</name>
<accession>A0ABV2J517</accession>
<evidence type="ECO:0000313" key="2">
    <source>
        <dbReference type="Proteomes" id="UP001549047"/>
    </source>
</evidence>